<accession>A0AAD4HJ06</accession>
<feature type="compositionally biased region" description="Polar residues" evidence="1">
    <location>
        <begin position="129"/>
        <end position="140"/>
    </location>
</feature>
<dbReference type="PANTHER" id="PTHR33096:SF1">
    <property type="entry name" value="CXC1-LIKE CYSTEINE CLUSTER ASSOCIATED WITH KDZ TRANSPOSASES DOMAIN-CONTAINING PROTEIN"/>
    <property type="match status" value="1"/>
</dbReference>
<evidence type="ECO:0000313" key="3">
    <source>
        <dbReference type="Proteomes" id="UP001195769"/>
    </source>
</evidence>
<dbReference type="EMBL" id="JABBWK010000042">
    <property type="protein sequence ID" value="KAG1897941.1"/>
    <property type="molecule type" value="Genomic_DNA"/>
</dbReference>
<dbReference type="Proteomes" id="UP001195769">
    <property type="component" value="Unassembled WGS sequence"/>
</dbReference>
<dbReference type="AlphaFoldDB" id="A0AAD4HJ06"/>
<evidence type="ECO:0000313" key="2">
    <source>
        <dbReference type="EMBL" id="KAG1897941.1"/>
    </source>
</evidence>
<organism evidence="2 3">
    <name type="scientific">Suillus fuscotomentosus</name>
    <dbReference type="NCBI Taxonomy" id="1912939"/>
    <lineage>
        <taxon>Eukaryota</taxon>
        <taxon>Fungi</taxon>
        <taxon>Dikarya</taxon>
        <taxon>Basidiomycota</taxon>
        <taxon>Agaricomycotina</taxon>
        <taxon>Agaricomycetes</taxon>
        <taxon>Agaricomycetidae</taxon>
        <taxon>Boletales</taxon>
        <taxon>Suillineae</taxon>
        <taxon>Suillaceae</taxon>
        <taxon>Suillus</taxon>
    </lineage>
</organism>
<dbReference type="RefSeq" id="XP_041223517.1">
    <property type="nucleotide sequence ID" value="XM_041364420.1"/>
</dbReference>
<evidence type="ECO:0000256" key="1">
    <source>
        <dbReference type="SAM" id="MobiDB-lite"/>
    </source>
</evidence>
<dbReference type="Pfam" id="PF18758">
    <property type="entry name" value="KDZ"/>
    <property type="match status" value="1"/>
</dbReference>
<comment type="caution">
    <text evidence="2">The sequence shown here is derived from an EMBL/GenBank/DDBJ whole genome shotgun (WGS) entry which is preliminary data.</text>
</comment>
<dbReference type="InterPro" id="IPR040521">
    <property type="entry name" value="KDZ"/>
</dbReference>
<evidence type="ECO:0008006" key="4">
    <source>
        <dbReference type="Google" id="ProtNLM"/>
    </source>
</evidence>
<protein>
    <recommendedName>
        <fullName evidence="4">CxC2-like cysteine cluster KDZ transposase-associated domain-containing protein</fullName>
    </recommendedName>
</protein>
<reference evidence="2" key="1">
    <citation type="journal article" date="2020" name="New Phytol.">
        <title>Comparative genomics reveals dynamic genome evolution in host specialist ectomycorrhizal fungi.</title>
        <authorList>
            <person name="Lofgren L.A."/>
            <person name="Nguyen N.H."/>
            <person name="Vilgalys R."/>
            <person name="Ruytinx J."/>
            <person name="Liao H.L."/>
            <person name="Branco S."/>
            <person name="Kuo A."/>
            <person name="LaButti K."/>
            <person name="Lipzen A."/>
            <person name="Andreopoulos W."/>
            <person name="Pangilinan J."/>
            <person name="Riley R."/>
            <person name="Hundley H."/>
            <person name="Na H."/>
            <person name="Barry K."/>
            <person name="Grigoriev I.V."/>
            <person name="Stajich J.E."/>
            <person name="Kennedy P.G."/>
        </authorList>
    </citation>
    <scope>NUCLEOTIDE SEQUENCE</scope>
    <source>
        <strain evidence="2">FC203</strain>
    </source>
</reference>
<sequence>MIHQRVDEPGNAALLRHGLLGCSPIQPMVAICLECLELYHQIRRHQSLFSIQSITRVLCTLHNVTYSPTFRSQFAIAFDIYVQIQCSIQQHINNRLHRNPADWHMNGVCPCCAFEQFRDDIENRPGEQGANTNPANTMGTRSAGKRTRISVFEQTAVSNCVFGSFLNLTKHHVSAKYGLAAINHMLDVCGKDQALGHDIGCSSRKTSTFHGYAHNRPCQLKNHPLYLDGFGIEDLETCEQIFSSSNSTASLICHASYFHWVQFLDLHFDQWDEDKYLELSHFLHNNYIQALRMISDFTPLLNDFKLRQSLTDEDFIQWKHEESMFLANLAREPPADMFAATYVEELEKLQSIEARYGSITSVPFLMYTPANFTASSGLNASTREHSKATEAERTSTLRRLQLQMNVVEDFECRHGISEHWMPSDPRYVQALEYSGQWRFIRVVEELEALVVQHLFELSKANLSGTGYKMCKYISKAIVRRSSAIRTALDRYNKLAPLQIPPRPILEYAEVVGYAALGEFMLLKHSRHDLLMKPWAIPENREMAAKFFKLLRSHEEIMRLNVEIGRLHAWMEFEEKSMASAIVALNNEPSPLLASELQRQYAAQRRVNNIHRTRLHKICLLDGYTGALHSTLLSQESTELEEEEEEEGYSDEVHEEATRLADVMARIVV</sequence>
<feature type="region of interest" description="Disordered" evidence="1">
    <location>
        <begin position="123"/>
        <end position="142"/>
    </location>
</feature>
<dbReference type="GeneID" id="64658718"/>
<proteinExistence type="predicted"/>
<name>A0AAD4HJ06_9AGAM</name>
<keyword evidence="3" id="KW-1185">Reference proteome</keyword>
<gene>
    <name evidence="2" type="ORF">F5891DRAFT_1129643</name>
</gene>
<dbReference type="PANTHER" id="PTHR33096">
    <property type="entry name" value="CXC2 DOMAIN-CONTAINING PROTEIN"/>
    <property type="match status" value="1"/>
</dbReference>